<keyword evidence="1 5" id="KW-0540">Nuclease</keyword>
<dbReference type="NCBIfam" id="TIGR00277">
    <property type="entry name" value="HDIG"/>
    <property type="match status" value="1"/>
</dbReference>
<dbReference type="EC" id="3.1.-.-" evidence="5 6"/>
<sequence length="498" mass="56946">MAAEKSSQVLLESQREARVLVEQARVQAQQLLRDAELQARDLAMRRREELNRELEAARAELREQERRLEKREAALEQKLRELQRKEKHLEQTREKLAERREQWEKKHHQLDELLAQQMQQLQQISGLSREGAEKLLLERLEKELAAELAERIRRHEERVREIAEQKAREILATAIQRWSAQYTSTLTVSTVDIPSDDIKGRIIGREGRNIRTFEKITGVDVIVDDTPGVVVVSAFDNVRRETARRALVRLIEDGRIHPSRIEEVVSETQAEMEKYLMELGRQAARDADVQLLHDKLIHLLGRLHFRTSYSQNVLAHSVEVAHLCGLMAGELGLNPALARRCGLLHDIGKAADHEMEGGHPKVGAELARRYGENNPDVLHAIQCHHDDITSDHIYTVLVAAADAISASRPGARRETLEKYIRWMEELEAVACSFPEVEQAFAIQAGRELRVIANAHKTTDADAARLCREIARAIEQQLDYPGEIKVTVIRETRFVDTAR</sequence>
<dbReference type="InterPro" id="IPR006674">
    <property type="entry name" value="HD_domain"/>
</dbReference>
<dbReference type="InterPro" id="IPR022711">
    <property type="entry name" value="RNase_Y_N"/>
</dbReference>
<dbReference type="InterPro" id="IPR003607">
    <property type="entry name" value="HD/PDEase_dom"/>
</dbReference>
<dbReference type="GO" id="GO:0016787">
    <property type="term" value="F:hydrolase activity"/>
    <property type="evidence" value="ECO:0007669"/>
    <property type="project" value="UniProtKB-KW"/>
</dbReference>
<evidence type="ECO:0000256" key="6">
    <source>
        <dbReference type="NCBIfam" id="TIGR03319"/>
    </source>
</evidence>
<keyword evidence="7" id="KW-0175">Coiled coil</keyword>
<dbReference type="Pfam" id="PF12072">
    <property type="entry name" value="RNase_Y_N"/>
    <property type="match status" value="1"/>
</dbReference>
<dbReference type="Gene3D" id="1.10.3210.10">
    <property type="entry name" value="Hypothetical protein af1432"/>
    <property type="match status" value="1"/>
</dbReference>
<protein>
    <recommendedName>
        <fullName evidence="5 6">Ribonuclease Y</fullName>
        <shortName evidence="5">RNase Y</shortName>
        <ecNumber evidence="5 6">3.1.-.-</ecNumber>
    </recommendedName>
</protein>
<gene>
    <name evidence="5 9" type="primary">rny</name>
    <name evidence="9" type="ORF">H0921_05655</name>
</gene>
<dbReference type="PROSITE" id="PS51831">
    <property type="entry name" value="HD"/>
    <property type="match status" value="1"/>
</dbReference>
<accession>A0A7V8VCU7</accession>
<dbReference type="InterPro" id="IPR036612">
    <property type="entry name" value="KH_dom_type_1_sf"/>
</dbReference>
<dbReference type="Pfam" id="PF01966">
    <property type="entry name" value="HD"/>
    <property type="match status" value="1"/>
</dbReference>
<dbReference type="NCBIfam" id="TIGR03319">
    <property type="entry name" value="RNase_Y"/>
    <property type="match status" value="1"/>
</dbReference>
<evidence type="ECO:0000256" key="3">
    <source>
        <dbReference type="ARBA" id="ARBA00022801"/>
    </source>
</evidence>
<dbReference type="SUPFAM" id="SSF109604">
    <property type="entry name" value="HD-domain/PDEase-like"/>
    <property type="match status" value="1"/>
</dbReference>
<dbReference type="AlphaFoldDB" id="A0A7V8VCU7"/>
<evidence type="ECO:0000256" key="1">
    <source>
        <dbReference type="ARBA" id="ARBA00022722"/>
    </source>
</evidence>
<dbReference type="SUPFAM" id="SSF54791">
    <property type="entry name" value="Eukaryotic type KH-domain (KH-domain type I)"/>
    <property type="match status" value="1"/>
</dbReference>
<proteinExistence type="inferred from homology"/>
<feature type="domain" description="HD" evidence="8">
    <location>
        <begin position="313"/>
        <end position="407"/>
    </location>
</feature>
<dbReference type="GO" id="GO:0005886">
    <property type="term" value="C:plasma membrane"/>
    <property type="evidence" value="ECO:0007669"/>
    <property type="project" value="UniProtKB-UniRule"/>
</dbReference>
<dbReference type="InterPro" id="IPR017705">
    <property type="entry name" value="Ribonuclease_Y"/>
</dbReference>
<evidence type="ECO:0000259" key="8">
    <source>
        <dbReference type="PROSITE" id="PS51831"/>
    </source>
</evidence>
<evidence type="ECO:0000256" key="4">
    <source>
        <dbReference type="ARBA" id="ARBA00022884"/>
    </source>
</evidence>
<evidence type="ECO:0000256" key="7">
    <source>
        <dbReference type="SAM" id="Coils"/>
    </source>
</evidence>
<keyword evidence="4 5" id="KW-0694">RNA-binding</keyword>
<feature type="coiled-coil region" evidence="7">
    <location>
        <begin position="25"/>
        <end position="165"/>
    </location>
</feature>
<dbReference type="InterPro" id="IPR004088">
    <property type="entry name" value="KH_dom_type_1"/>
</dbReference>
<dbReference type="Pfam" id="PF00013">
    <property type="entry name" value="KH_1"/>
    <property type="match status" value="1"/>
</dbReference>
<keyword evidence="10" id="KW-1185">Reference proteome</keyword>
<keyword evidence="3 5" id="KW-0378">Hydrolase</keyword>
<dbReference type="PANTHER" id="PTHR12826">
    <property type="entry name" value="RIBONUCLEASE Y"/>
    <property type="match status" value="1"/>
</dbReference>
<dbReference type="EMBL" id="JACEFB010000002">
    <property type="protein sequence ID" value="MBA2225645.1"/>
    <property type="molecule type" value="Genomic_DNA"/>
</dbReference>
<dbReference type="PANTHER" id="PTHR12826:SF15">
    <property type="entry name" value="RIBONUCLEASE Y"/>
    <property type="match status" value="1"/>
</dbReference>
<dbReference type="Gene3D" id="3.30.1370.10">
    <property type="entry name" value="K Homology domain, type 1"/>
    <property type="match status" value="1"/>
</dbReference>
<dbReference type="CDD" id="cd00077">
    <property type="entry name" value="HDc"/>
    <property type="match status" value="1"/>
</dbReference>
<dbReference type="InterPro" id="IPR004087">
    <property type="entry name" value="KH_dom"/>
</dbReference>
<dbReference type="GO" id="GO:0004521">
    <property type="term" value="F:RNA endonuclease activity"/>
    <property type="evidence" value="ECO:0007669"/>
    <property type="project" value="UniProtKB-UniRule"/>
</dbReference>
<comment type="function">
    <text evidence="5">Endoribonuclease that initiates mRNA decay.</text>
</comment>
<evidence type="ECO:0000256" key="2">
    <source>
        <dbReference type="ARBA" id="ARBA00022759"/>
    </source>
</evidence>
<evidence type="ECO:0000256" key="5">
    <source>
        <dbReference type="HAMAP-Rule" id="MF_00335"/>
    </source>
</evidence>
<reference evidence="9 10" key="1">
    <citation type="submission" date="2020-07" db="EMBL/GenBank/DDBJ databases">
        <title>Thermogemmata thermophila gen. nov., sp. nov., a novel moderate thermophilic planctomycete from a Kamchatka hot spring.</title>
        <authorList>
            <person name="Elcheninov A.G."/>
            <person name="Podosokorskaya O.A."/>
            <person name="Kovaleva O.L."/>
            <person name="Novikov A."/>
            <person name="Bonch-Osmolovskaya E.A."/>
            <person name="Toshchakov S.V."/>
            <person name="Kublanov I.V."/>
        </authorList>
    </citation>
    <scope>NUCLEOTIDE SEQUENCE [LARGE SCALE GENOMIC DNA]</scope>
    <source>
        <strain evidence="9 10">2918</strain>
    </source>
</reference>
<dbReference type="PROSITE" id="PS50084">
    <property type="entry name" value="KH_TYPE_1"/>
    <property type="match status" value="1"/>
</dbReference>
<dbReference type="SMART" id="SM00471">
    <property type="entry name" value="HDc"/>
    <property type="match status" value="1"/>
</dbReference>
<keyword evidence="2 5" id="KW-0255">Endonuclease</keyword>
<dbReference type="InterPro" id="IPR006675">
    <property type="entry name" value="HDIG_dom"/>
</dbReference>
<dbReference type="GO" id="GO:0003723">
    <property type="term" value="F:RNA binding"/>
    <property type="evidence" value="ECO:0007669"/>
    <property type="project" value="UniProtKB-UniRule"/>
</dbReference>
<dbReference type="GO" id="GO:0006402">
    <property type="term" value="P:mRNA catabolic process"/>
    <property type="evidence" value="ECO:0007669"/>
    <property type="project" value="UniProtKB-UniRule"/>
</dbReference>
<dbReference type="Proteomes" id="UP000542342">
    <property type="component" value="Unassembled WGS sequence"/>
</dbReference>
<comment type="caution">
    <text evidence="9">The sequence shown here is derived from an EMBL/GenBank/DDBJ whole genome shotgun (WGS) entry which is preliminary data.</text>
</comment>
<dbReference type="FunFam" id="1.10.3210.10:FF:000022">
    <property type="entry name" value="Ribonuclease Y"/>
    <property type="match status" value="1"/>
</dbReference>
<dbReference type="SMART" id="SM00322">
    <property type="entry name" value="KH"/>
    <property type="match status" value="1"/>
</dbReference>
<dbReference type="HAMAP" id="MF_00335">
    <property type="entry name" value="RNase_Y"/>
    <property type="match status" value="1"/>
</dbReference>
<evidence type="ECO:0000313" key="10">
    <source>
        <dbReference type="Proteomes" id="UP000542342"/>
    </source>
</evidence>
<comment type="similarity">
    <text evidence="5">Belongs to the RNase Y family.</text>
</comment>
<dbReference type="CDD" id="cd22431">
    <property type="entry name" value="KH-I_RNaseY"/>
    <property type="match status" value="1"/>
</dbReference>
<name>A0A7V8VCU7_9BACT</name>
<evidence type="ECO:0000313" key="9">
    <source>
        <dbReference type="EMBL" id="MBA2225645.1"/>
    </source>
</evidence>
<organism evidence="9 10">
    <name type="scientific">Thermogemmata fonticola</name>
    <dbReference type="NCBI Taxonomy" id="2755323"/>
    <lineage>
        <taxon>Bacteria</taxon>
        <taxon>Pseudomonadati</taxon>
        <taxon>Planctomycetota</taxon>
        <taxon>Planctomycetia</taxon>
        <taxon>Gemmatales</taxon>
        <taxon>Gemmataceae</taxon>
        <taxon>Thermogemmata</taxon>
    </lineage>
</organism>